<dbReference type="NCBIfam" id="TIGR01208">
    <property type="entry name" value="rmlA_long"/>
    <property type="match status" value="1"/>
</dbReference>
<name>A0A117PR02_9ACTN</name>
<dbReference type="AlphaFoldDB" id="A0A117PR02"/>
<accession>A0A117PR02</accession>
<dbReference type="Gene3D" id="2.160.10.10">
    <property type="entry name" value="Hexapeptide repeat proteins"/>
    <property type="match status" value="1"/>
</dbReference>
<dbReference type="RefSeq" id="WP_067010726.1">
    <property type="nucleotide sequence ID" value="NZ_BNDU01000010.1"/>
</dbReference>
<keyword evidence="2" id="KW-0808">Transferase</keyword>
<evidence type="ECO:0000313" key="2">
    <source>
        <dbReference type="EMBL" id="KUM86948.1"/>
    </source>
</evidence>
<evidence type="ECO:0000259" key="1">
    <source>
        <dbReference type="Pfam" id="PF00483"/>
    </source>
</evidence>
<dbReference type="CDD" id="cd04189">
    <property type="entry name" value="G1P_TT_long"/>
    <property type="match status" value="1"/>
</dbReference>
<feature type="domain" description="Nucleotidyl transferase" evidence="1">
    <location>
        <begin position="2"/>
        <end position="234"/>
    </location>
</feature>
<dbReference type="InterPro" id="IPR029044">
    <property type="entry name" value="Nucleotide-diphossugar_trans"/>
</dbReference>
<dbReference type="EMBL" id="LMWL01000104">
    <property type="protein sequence ID" value="KUM86948.1"/>
    <property type="molecule type" value="Genomic_DNA"/>
</dbReference>
<evidence type="ECO:0000313" key="3">
    <source>
        <dbReference type="Proteomes" id="UP000054241"/>
    </source>
</evidence>
<dbReference type="InterPro" id="IPR005835">
    <property type="entry name" value="NTP_transferase_dom"/>
</dbReference>
<comment type="caution">
    <text evidence="2">The sequence shown here is derived from an EMBL/GenBank/DDBJ whole genome shotgun (WGS) entry which is preliminary data.</text>
</comment>
<dbReference type="Proteomes" id="UP000054241">
    <property type="component" value="Unassembled WGS sequence"/>
</dbReference>
<sequence length="354" mass="37149">MKALILSGGTGSRLRPFTHSTAKQLLPVANKPVLVHCLENIRDAGITEVAVIVGTHAAEISQVVGDGSAFGLELTYLHQDRPLGLAHCVQLAGDFLGDDDFVMYLADNVLADGITQAADAFAADRADALLLVQPVADPRAYGVVEVGPDGRVHRLVEKPAEPASDLAALGVYFFTSRIHQAVAGLRPSARGELEITDAIQRLADDGALVRAQRYDGYWKDTGKAEDLLDCNRELLGRLTGPDVHGQVDAASTLSGSVVIEPGARVYGSHLVGPLVIAAGSTVTDCTVGPYVSVGRDCVLRHAAVADSILLEGAAVDGVPALHHSIIGRWARIGRSAADRHQLLVGDHANAEVAA</sequence>
<dbReference type="GO" id="GO:0016740">
    <property type="term" value="F:transferase activity"/>
    <property type="evidence" value="ECO:0007669"/>
    <property type="project" value="UniProtKB-KW"/>
</dbReference>
<protein>
    <submittedName>
        <fullName evidence="2">Glucose-1-phosphate thymidylyltransferase</fullName>
    </submittedName>
</protein>
<dbReference type="OrthoDB" id="9803871at2"/>
<dbReference type="SUPFAM" id="SSF53448">
    <property type="entry name" value="Nucleotide-diphospho-sugar transferases"/>
    <property type="match status" value="1"/>
</dbReference>
<gene>
    <name evidence="2" type="ORF">AQI88_40910</name>
</gene>
<dbReference type="PANTHER" id="PTHR42883:SF2">
    <property type="entry name" value="THYMIDYLYLTRANSFERASE"/>
    <property type="match status" value="1"/>
</dbReference>
<reference evidence="2 3" key="1">
    <citation type="submission" date="2015-10" db="EMBL/GenBank/DDBJ databases">
        <title>Draft genome sequence of Streptomyces cellostaticus DSM 40189, type strain for the species Streptomyces cellostaticus.</title>
        <authorList>
            <person name="Ruckert C."/>
            <person name="Winkler A."/>
            <person name="Kalinowski J."/>
            <person name="Kampfer P."/>
            <person name="Glaeser S."/>
        </authorList>
    </citation>
    <scope>NUCLEOTIDE SEQUENCE [LARGE SCALE GENOMIC DNA]</scope>
    <source>
        <strain evidence="2 3">DSM 40189</strain>
    </source>
</reference>
<keyword evidence="3" id="KW-1185">Reference proteome</keyword>
<dbReference type="STRING" id="67285.AQI88_40910"/>
<dbReference type="Gene3D" id="3.90.550.10">
    <property type="entry name" value="Spore Coat Polysaccharide Biosynthesis Protein SpsA, Chain A"/>
    <property type="match status" value="1"/>
</dbReference>
<proteinExistence type="predicted"/>
<dbReference type="Pfam" id="PF00483">
    <property type="entry name" value="NTP_transferase"/>
    <property type="match status" value="1"/>
</dbReference>
<organism evidence="2 3">
    <name type="scientific">Streptomyces cellostaticus</name>
    <dbReference type="NCBI Taxonomy" id="67285"/>
    <lineage>
        <taxon>Bacteria</taxon>
        <taxon>Bacillati</taxon>
        <taxon>Actinomycetota</taxon>
        <taxon>Actinomycetes</taxon>
        <taxon>Kitasatosporales</taxon>
        <taxon>Streptomycetaceae</taxon>
        <taxon>Streptomyces</taxon>
    </lineage>
</organism>
<dbReference type="InterPro" id="IPR005908">
    <property type="entry name" value="G1P_thy_trans_l"/>
</dbReference>
<dbReference type="PANTHER" id="PTHR42883">
    <property type="entry name" value="GLUCOSE-1-PHOSPHATE THYMIDYLTRANSFERASE"/>
    <property type="match status" value="1"/>
</dbReference>